<dbReference type="AlphaFoldDB" id="A0A4D6XIY5"/>
<proteinExistence type="predicted"/>
<accession>A0A4D6XIY5</accession>
<sequence length="59" mass="6716">MAPFHIFVSTKRQARTLALLARFSSARRGLYTVPVQFREIFRGVEQVAWRGHCPSPTGL</sequence>
<organism evidence="1 2">
    <name type="scientific">Pseudomonas putida</name>
    <name type="common">Arthrobacter siderocapsulatus</name>
    <dbReference type="NCBI Taxonomy" id="303"/>
    <lineage>
        <taxon>Bacteria</taxon>
        <taxon>Pseudomonadati</taxon>
        <taxon>Pseudomonadota</taxon>
        <taxon>Gammaproteobacteria</taxon>
        <taxon>Pseudomonadales</taxon>
        <taxon>Pseudomonadaceae</taxon>
        <taxon>Pseudomonas</taxon>
    </lineage>
</organism>
<dbReference type="Proteomes" id="UP000298551">
    <property type="component" value="Chromosome"/>
</dbReference>
<evidence type="ECO:0000313" key="1">
    <source>
        <dbReference type="EMBL" id="QCI15407.1"/>
    </source>
</evidence>
<dbReference type="EMBL" id="CP039371">
    <property type="protein sequence ID" value="QCI15407.1"/>
    <property type="molecule type" value="Genomic_DNA"/>
</dbReference>
<dbReference type="OrthoDB" id="6945516at2"/>
<gene>
    <name evidence="1" type="ORF">E6B08_06545</name>
</gene>
<reference evidence="2" key="1">
    <citation type="submission" date="2019-04" db="EMBL/GenBank/DDBJ databases">
        <title>Genome sequence of Pseudomonas putida 1290, an auxin catabolizing strain.</title>
        <authorList>
            <person name="Laird T.S."/>
            <person name="Leveau J.H.J."/>
        </authorList>
    </citation>
    <scope>NUCLEOTIDE SEQUENCE [LARGE SCALE GENOMIC DNA]</scope>
    <source>
        <strain evidence="2">1290</strain>
    </source>
</reference>
<evidence type="ECO:0000313" key="2">
    <source>
        <dbReference type="Proteomes" id="UP000298551"/>
    </source>
</evidence>
<name>A0A4D6XIY5_PSEPU</name>
<protein>
    <submittedName>
        <fullName evidence="1">Uncharacterized protein</fullName>
    </submittedName>
</protein>